<feature type="domain" description="F-box" evidence="1">
    <location>
        <begin position="22"/>
        <end position="57"/>
    </location>
</feature>
<evidence type="ECO:0000313" key="4">
    <source>
        <dbReference type="Proteomes" id="UP000268321"/>
    </source>
</evidence>
<sequence length="811" mass="93178">MARVLWNSDIDVYNRSVMSLPVARSISSHLDILDLLHFASVSKNANRAASDPKLWVKRLQAMGVWENGEELSIEEVKKCSFDHLNDPLTCLSRIYKVPRLAKIQLLHIRRCLNEYYKDLQSNLAFDRLKVFKNFHSPEDQARILSNLLKYNAIDVDEASRTLVRQKVTDLLEIFENALLKELEIYFDIQDYEKTGQFVKILIELQTDQTLINFFLQKTCYDNERIRFLNPETFSSDLFFTVVNPHTDSGDVRLNELPEATGPTTFQVNEEKFEEFVTELANVFNQLAETIDLIFPTSIPMMYKISEELITNQLLEIIHILTTTAKKKGIFVHLTPLLYNMLTVRFLELLKPCENVGEPYFKLVRGLIDVSSEPYITEYVNEEKLVFKQFCEDRVELWKMQMEQKEAETSQNILSKVKVESKSDFLTSFRKVFTISSSAEKSETSQELEFNFSEVQAKAKILTENIKLINKVFSADMTLEVLKEARTSLKRLLTFQSCTINTVEVEVYKSIQEEFIAVLDILGHEHLKIGFDKALKYLKDYSPKTLAEFNEDSSKASIIDPSVVFFELINTADLIVQMLDIFYKEEIINKNVVRHENSILNPSLQSKRNLEAMVDKYVADGLNIGLDVLFGEIDSVLASHTQDLAYAASGFVLDGPTEAALKAVLILEQNIDLLVDCADKSVVEIFQQEVAERFFQVIVKLLKQSTISEQGAVVLISDLNLYYDFITKHIKSSKRMVYVLFEVLKKVGTIYLISGEDSKAIGQLVSDLSKFNGIFSQEEIYEFVQRRQDWPVIKKHVEKVMYGLSLADCTIM</sequence>
<feature type="domain" description="Exocyst complex component Sec10-like alpha-helical bundle" evidence="2">
    <location>
        <begin position="140"/>
        <end position="795"/>
    </location>
</feature>
<dbReference type="PANTHER" id="PTHR12100:SF1">
    <property type="entry name" value="RECYCLIN-1"/>
    <property type="match status" value="1"/>
</dbReference>
<gene>
    <name evidence="3" type="ORF">METBISCDRAFT_28278</name>
</gene>
<dbReference type="SUPFAM" id="SSF81383">
    <property type="entry name" value="F-box domain"/>
    <property type="match status" value="1"/>
</dbReference>
<dbReference type="OrthoDB" id="5554140at2759"/>
<dbReference type="AlphaFoldDB" id="A0A4P9Z9K3"/>
<accession>A0A4P9Z9K3</accession>
<dbReference type="InterPro" id="IPR048627">
    <property type="entry name" value="Sec10_HB"/>
</dbReference>
<evidence type="ECO:0000259" key="1">
    <source>
        <dbReference type="Pfam" id="PF00646"/>
    </source>
</evidence>
<dbReference type="InterPro" id="IPR009976">
    <property type="entry name" value="Sec10-like"/>
</dbReference>
<dbReference type="InterPro" id="IPR001810">
    <property type="entry name" value="F-box_dom"/>
</dbReference>
<name>A0A4P9Z9K3_9ASCO</name>
<reference evidence="4" key="1">
    <citation type="journal article" date="2018" name="Nat. Microbiol.">
        <title>Leveraging single-cell genomics to expand the fungal tree of life.</title>
        <authorList>
            <person name="Ahrendt S.R."/>
            <person name="Quandt C.A."/>
            <person name="Ciobanu D."/>
            <person name="Clum A."/>
            <person name="Salamov A."/>
            <person name="Andreopoulos B."/>
            <person name="Cheng J.F."/>
            <person name="Woyke T."/>
            <person name="Pelin A."/>
            <person name="Henrissat B."/>
            <person name="Reynolds N.K."/>
            <person name="Benny G.L."/>
            <person name="Smith M.E."/>
            <person name="James T.Y."/>
            <person name="Grigoriev I.V."/>
        </authorList>
    </citation>
    <scope>NUCLEOTIDE SEQUENCE [LARGE SCALE GENOMIC DNA]</scope>
    <source>
        <strain evidence="4">Baker2002</strain>
    </source>
</reference>
<dbReference type="Pfam" id="PF00646">
    <property type="entry name" value="F-box"/>
    <property type="match status" value="1"/>
</dbReference>
<dbReference type="GO" id="GO:0006893">
    <property type="term" value="P:Golgi to plasma membrane transport"/>
    <property type="evidence" value="ECO:0007669"/>
    <property type="project" value="TreeGrafter"/>
</dbReference>
<dbReference type="InterPro" id="IPR036047">
    <property type="entry name" value="F-box-like_dom_sf"/>
</dbReference>
<evidence type="ECO:0000259" key="2">
    <source>
        <dbReference type="Pfam" id="PF07393"/>
    </source>
</evidence>
<protein>
    <submittedName>
        <fullName evidence="3">Uncharacterized protein</fullName>
    </submittedName>
</protein>
<dbReference type="PANTHER" id="PTHR12100">
    <property type="entry name" value="SEC10"/>
    <property type="match status" value="1"/>
</dbReference>
<keyword evidence="4" id="KW-1185">Reference proteome</keyword>
<organism evidence="3 4">
    <name type="scientific">Metschnikowia bicuspidata</name>
    <dbReference type="NCBI Taxonomy" id="27322"/>
    <lineage>
        <taxon>Eukaryota</taxon>
        <taxon>Fungi</taxon>
        <taxon>Dikarya</taxon>
        <taxon>Ascomycota</taxon>
        <taxon>Saccharomycotina</taxon>
        <taxon>Pichiomycetes</taxon>
        <taxon>Metschnikowiaceae</taxon>
        <taxon>Metschnikowia</taxon>
    </lineage>
</organism>
<dbReference type="Proteomes" id="UP000268321">
    <property type="component" value="Unassembled WGS sequence"/>
</dbReference>
<dbReference type="Pfam" id="PF07393">
    <property type="entry name" value="Sec10_HB"/>
    <property type="match status" value="1"/>
</dbReference>
<dbReference type="EMBL" id="ML004490">
    <property type="protein sequence ID" value="RKP29393.1"/>
    <property type="molecule type" value="Genomic_DNA"/>
</dbReference>
<dbReference type="GO" id="GO:0000145">
    <property type="term" value="C:exocyst"/>
    <property type="evidence" value="ECO:0007669"/>
    <property type="project" value="TreeGrafter"/>
</dbReference>
<evidence type="ECO:0000313" key="3">
    <source>
        <dbReference type="EMBL" id="RKP29393.1"/>
    </source>
</evidence>
<proteinExistence type="predicted"/>
<dbReference type="GO" id="GO:0006887">
    <property type="term" value="P:exocytosis"/>
    <property type="evidence" value="ECO:0007669"/>
    <property type="project" value="TreeGrafter"/>
</dbReference>